<gene>
    <name evidence="2" type="ORF">TMSB3V08_LOCUS5303</name>
</gene>
<feature type="region of interest" description="Disordered" evidence="1">
    <location>
        <begin position="77"/>
        <end position="122"/>
    </location>
</feature>
<feature type="compositionally biased region" description="Basic and acidic residues" evidence="1">
    <location>
        <begin position="34"/>
        <end position="44"/>
    </location>
</feature>
<dbReference type="EMBL" id="OB793755">
    <property type="protein sequence ID" value="CAD7428500.1"/>
    <property type="molecule type" value="Genomic_DNA"/>
</dbReference>
<feature type="region of interest" description="Disordered" evidence="1">
    <location>
        <begin position="34"/>
        <end position="60"/>
    </location>
</feature>
<evidence type="ECO:0000313" key="2">
    <source>
        <dbReference type="EMBL" id="CAD7428500.1"/>
    </source>
</evidence>
<evidence type="ECO:0000256" key="1">
    <source>
        <dbReference type="SAM" id="MobiDB-lite"/>
    </source>
</evidence>
<dbReference type="AlphaFoldDB" id="A0A7R9HN48"/>
<reference evidence="2" key="1">
    <citation type="submission" date="2020-11" db="EMBL/GenBank/DDBJ databases">
        <authorList>
            <person name="Tran Van P."/>
        </authorList>
    </citation>
    <scope>NUCLEOTIDE SEQUENCE</scope>
</reference>
<name>A0A7R9HN48_9NEOP</name>
<sequence length="122" mass="13737">MNLNLVSITCSAPQYNKKIQKITSDLRNVVIKGERVRDKNESKPRSKAGKGPWCHRTPDLKDRKSVKLSLHLHSWLGNGGGNGGEERAILFSPPPWPKFPGLPSRVREKGKRTRARRDAFSP</sequence>
<organism evidence="2">
    <name type="scientific">Timema monikensis</name>
    <dbReference type="NCBI Taxonomy" id="170555"/>
    <lineage>
        <taxon>Eukaryota</taxon>
        <taxon>Metazoa</taxon>
        <taxon>Ecdysozoa</taxon>
        <taxon>Arthropoda</taxon>
        <taxon>Hexapoda</taxon>
        <taxon>Insecta</taxon>
        <taxon>Pterygota</taxon>
        <taxon>Neoptera</taxon>
        <taxon>Polyneoptera</taxon>
        <taxon>Phasmatodea</taxon>
        <taxon>Timematodea</taxon>
        <taxon>Timematoidea</taxon>
        <taxon>Timematidae</taxon>
        <taxon>Timema</taxon>
    </lineage>
</organism>
<protein>
    <submittedName>
        <fullName evidence="2">Uncharacterized protein</fullName>
    </submittedName>
</protein>
<accession>A0A7R9HN48</accession>
<proteinExistence type="predicted"/>